<feature type="chain" id="PRO_5045770704" evidence="1">
    <location>
        <begin position="39"/>
        <end position="189"/>
    </location>
</feature>
<reference evidence="3" key="1">
    <citation type="journal article" date="2019" name="Int. J. Syst. Evol. Microbiol.">
        <title>The Global Catalogue of Microorganisms (GCM) 10K type strain sequencing project: providing services to taxonomists for standard genome sequencing and annotation.</title>
        <authorList>
            <consortium name="The Broad Institute Genomics Platform"/>
            <consortium name="The Broad Institute Genome Sequencing Center for Infectious Disease"/>
            <person name="Wu L."/>
            <person name="Ma J."/>
        </authorList>
    </citation>
    <scope>NUCLEOTIDE SEQUENCE [LARGE SCALE GENOMIC DNA]</scope>
    <source>
        <strain evidence="3">JCM 12165</strain>
    </source>
</reference>
<gene>
    <name evidence="2" type="ORF">ACFO4L_09985</name>
</gene>
<dbReference type="Proteomes" id="UP001595896">
    <property type="component" value="Unassembled WGS sequence"/>
</dbReference>
<dbReference type="RefSeq" id="WP_377909527.1">
    <property type="nucleotide sequence ID" value="NZ_JBHSGK010000011.1"/>
</dbReference>
<evidence type="ECO:0000313" key="2">
    <source>
        <dbReference type="EMBL" id="MFC4736914.1"/>
    </source>
</evidence>
<organism evidence="2 3">
    <name type="scientific">Bacillus daqingensis</name>
    <dbReference type="NCBI Taxonomy" id="872396"/>
    <lineage>
        <taxon>Bacteria</taxon>
        <taxon>Bacillati</taxon>
        <taxon>Bacillota</taxon>
        <taxon>Bacilli</taxon>
        <taxon>Bacillales</taxon>
        <taxon>Bacillaceae</taxon>
        <taxon>Bacillus</taxon>
    </lineage>
</organism>
<evidence type="ECO:0000256" key="1">
    <source>
        <dbReference type="SAM" id="SignalP"/>
    </source>
</evidence>
<evidence type="ECO:0000313" key="3">
    <source>
        <dbReference type="Proteomes" id="UP001595896"/>
    </source>
</evidence>
<protein>
    <submittedName>
        <fullName evidence="2">Uncharacterized protein</fullName>
    </submittedName>
</protein>
<comment type="caution">
    <text evidence="2">The sequence shown here is derived from an EMBL/GenBank/DDBJ whole genome shotgun (WGS) entry which is preliminary data.</text>
</comment>
<sequence>MKMGTRTICAKKLKRVKKMRAFAIIIAGLLFLFTGACGNNAEADVQSEVDFVYEYLDMMDESRFVLEDFMNVLFIDLLETSSEAHEAAEDVLKRSESLLANWEATTPPSRFEESYSLHEEAVKGQHEIIADITEYLRESKTFDNEQIFFRVQNRVAIPYDEAMELYDEEIYQFLSDNEGELRDMLEELS</sequence>
<proteinExistence type="predicted"/>
<name>A0ABV9NY26_9BACI</name>
<keyword evidence="3" id="KW-1185">Reference proteome</keyword>
<feature type="signal peptide" evidence="1">
    <location>
        <begin position="1"/>
        <end position="38"/>
    </location>
</feature>
<accession>A0ABV9NY26</accession>
<dbReference type="EMBL" id="JBHSGK010000011">
    <property type="protein sequence ID" value="MFC4736914.1"/>
    <property type="molecule type" value="Genomic_DNA"/>
</dbReference>
<keyword evidence="1" id="KW-0732">Signal</keyword>